<organism evidence="1 2">
    <name type="scientific">Vigna unguiculata</name>
    <name type="common">Cowpea</name>
    <dbReference type="NCBI Taxonomy" id="3917"/>
    <lineage>
        <taxon>Eukaryota</taxon>
        <taxon>Viridiplantae</taxon>
        <taxon>Streptophyta</taxon>
        <taxon>Embryophyta</taxon>
        <taxon>Tracheophyta</taxon>
        <taxon>Spermatophyta</taxon>
        <taxon>Magnoliopsida</taxon>
        <taxon>eudicotyledons</taxon>
        <taxon>Gunneridae</taxon>
        <taxon>Pentapetalae</taxon>
        <taxon>rosids</taxon>
        <taxon>fabids</taxon>
        <taxon>Fabales</taxon>
        <taxon>Fabaceae</taxon>
        <taxon>Papilionoideae</taxon>
        <taxon>50 kb inversion clade</taxon>
        <taxon>NPAAA clade</taxon>
        <taxon>indigoferoid/millettioid clade</taxon>
        <taxon>Phaseoleae</taxon>
        <taxon>Vigna</taxon>
    </lineage>
</organism>
<dbReference type="EMBL" id="CP039345">
    <property type="protein sequence ID" value="QCD79228.1"/>
    <property type="molecule type" value="Genomic_DNA"/>
</dbReference>
<evidence type="ECO:0000313" key="2">
    <source>
        <dbReference type="Proteomes" id="UP000501690"/>
    </source>
</evidence>
<dbReference type="AlphaFoldDB" id="A0A4D6KNJ2"/>
<proteinExistence type="predicted"/>
<keyword evidence="2" id="KW-1185">Reference proteome</keyword>
<reference evidence="1 2" key="1">
    <citation type="submission" date="2019-04" db="EMBL/GenBank/DDBJ databases">
        <title>An improved genome assembly and genetic linkage map for asparagus bean, Vigna unguiculata ssp. sesquipedialis.</title>
        <authorList>
            <person name="Xia Q."/>
            <person name="Zhang R."/>
            <person name="Dong Y."/>
        </authorList>
    </citation>
    <scope>NUCLEOTIDE SEQUENCE [LARGE SCALE GENOMIC DNA]</scope>
    <source>
        <tissue evidence="1">Leaf</tissue>
    </source>
</reference>
<accession>A0A4D6KNJ2</accession>
<name>A0A4D6KNJ2_VIGUN</name>
<dbReference type="Proteomes" id="UP000501690">
    <property type="component" value="Linkage Group LG1"/>
</dbReference>
<gene>
    <name evidence="1" type="ORF">DEO72_LG1g2867</name>
</gene>
<protein>
    <submittedName>
        <fullName evidence="1">Uncharacterized protein</fullName>
    </submittedName>
</protein>
<evidence type="ECO:0000313" key="1">
    <source>
        <dbReference type="EMBL" id="QCD79228.1"/>
    </source>
</evidence>
<sequence length="264" mass="30050">MGVLRLQNVAPTQLHPNSWAYLQAFRILSRSLYMQPSPQAFLYFHDTRPRQPTTWLSLDGFFKAVVKEAVRSYFHNDDGSTKFSLSWTDNPWRYKDMKIEKLSVADKEVVETPMKFNDRLPTKGLVRFYNSVHLIVDIEAFGVNNAWHMPQLGNKNLTLFQTLRKEKATKSKAAGSTEVPNLQEFLVEVHVHRGKKRKAELPARYDGGKDVKKVRATLLGPGFSETLVNSIDNMESNAMVKAMVEFSSKALILARRVVVCCKGS</sequence>